<dbReference type="InterPro" id="IPR008606">
    <property type="entry name" value="EIF4EBP"/>
</dbReference>
<keyword evidence="2" id="KW-0810">Translation regulation</keyword>
<protein>
    <submittedName>
        <fullName evidence="5">Eukaryotic translation initiation factor 4E-binding protein 1</fullName>
    </submittedName>
</protein>
<reference evidence="6" key="1">
    <citation type="journal article" date="2013" name="BMC Genomics">
        <title>Genome and transcriptome sequencing of the halophilic fungus Wallemia ichthyophaga: haloadaptations present and absent.</title>
        <authorList>
            <person name="Zajc J."/>
            <person name="Liu Y."/>
            <person name="Dai W."/>
            <person name="Yang Z."/>
            <person name="Hu J."/>
            <person name="Gostincar C."/>
            <person name="Gunde-Cimerman N."/>
        </authorList>
    </citation>
    <scope>NUCLEOTIDE SEQUENCE [LARGE SCALE GENOMIC DNA]</scope>
    <source>
        <strain evidence="6">EXF-994 / CBS 113033</strain>
    </source>
</reference>
<dbReference type="PANTHER" id="PTHR12669:SF12">
    <property type="entry name" value="EUKARYOTIC TRANSLATION INITIATION FACTOR 4E-BINDING PROTEIN"/>
    <property type="match status" value="1"/>
</dbReference>
<feature type="compositionally biased region" description="Low complexity" evidence="4">
    <location>
        <begin position="43"/>
        <end position="52"/>
    </location>
</feature>
<feature type="region of interest" description="Disordered" evidence="4">
    <location>
        <begin position="1"/>
        <end position="29"/>
    </location>
</feature>
<keyword evidence="6" id="KW-1185">Reference proteome</keyword>
<dbReference type="GO" id="GO:0008190">
    <property type="term" value="F:eukaryotic initiation factor 4E binding"/>
    <property type="evidence" value="ECO:0007669"/>
    <property type="project" value="InterPro"/>
</dbReference>
<dbReference type="OMA" id="KQAKSCP"/>
<evidence type="ECO:0000256" key="4">
    <source>
        <dbReference type="SAM" id="MobiDB-lite"/>
    </source>
</evidence>
<dbReference type="GO" id="GO:0003743">
    <property type="term" value="F:translation initiation factor activity"/>
    <property type="evidence" value="ECO:0007669"/>
    <property type="project" value="UniProtKB-KW"/>
</dbReference>
<accession>R9AIH5</accession>
<feature type="compositionally biased region" description="Basic residues" evidence="4">
    <location>
        <begin position="71"/>
        <end position="81"/>
    </location>
</feature>
<organism evidence="5 6">
    <name type="scientific">Wallemia ichthyophaga (strain EXF-994 / CBS 113033)</name>
    <dbReference type="NCBI Taxonomy" id="1299270"/>
    <lineage>
        <taxon>Eukaryota</taxon>
        <taxon>Fungi</taxon>
        <taxon>Dikarya</taxon>
        <taxon>Basidiomycota</taxon>
        <taxon>Wallemiomycotina</taxon>
        <taxon>Wallemiomycetes</taxon>
        <taxon>Wallemiales</taxon>
        <taxon>Wallemiaceae</taxon>
        <taxon>Wallemia</taxon>
    </lineage>
</organism>
<evidence type="ECO:0000256" key="2">
    <source>
        <dbReference type="ARBA" id="ARBA00022845"/>
    </source>
</evidence>
<dbReference type="GeneID" id="20376645"/>
<evidence type="ECO:0000313" key="6">
    <source>
        <dbReference type="Proteomes" id="UP000014064"/>
    </source>
</evidence>
<evidence type="ECO:0000313" key="5">
    <source>
        <dbReference type="EMBL" id="EOR02017.1"/>
    </source>
</evidence>
<dbReference type="Pfam" id="PF05456">
    <property type="entry name" value="eIF_4EBP"/>
    <property type="match status" value="1"/>
</dbReference>
<keyword evidence="5" id="KW-0396">Initiation factor</keyword>
<keyword evidence="5" id="KW-0648">Protein biosynthesis</keyword>
<dbReference type="GO" id="GO:0005737">
    <property type="term" value="C:cytoplasm"/>
    <property type="evidence" value="ECO:0007669"/>
    <property type="project" value="TreeGrafter"/>
</dbReference>
<comment type="similarity">
    <text evidence="1">Belongs to the eIF4E-binding protein family.</text>
</comment>
<keyword evidence="3" id="KW-0652">Protein synthesis inhibitor</keyword>
<dbReference type="EMBL" id="KE007228">
    <property type="protein sequence ID" value="EOR02017.1"/>
    <property type="molecule type" value="Genomic_DNA"/>
</dbReference>
<proteinExistence type="inferred from homology"/>
<feature type="compositionally biased region" description="Polar residues" evidence="4">
    <location>
        <begin position="90"/>
        <end position="101"/>
    </location>
</feature>
<feature type="region of interest" description="Disordered" evidence="4">
    <location>
        <begin position="43"/>
        <end position="107"/>
    </location>
</feature>
<dbReference type="PANTHER" id="PTHR12669">
    <property type="entry name" value="EUKARYOTIC TRANSLATION INITIATION FACTOR 4E-BINDING PROTEIN"/>
    <property type="match status" value="1"/>
</dbReference>
<dbReference type="AlphaFoldDB" id="R9AIH5"/>
<dbReference type="eggNOG" id="ENOG502S44S">
    <property type="taxonomic scope" value="Eukaryota"/>
</dbReference>
<dbReference type="HOGENOM" id="CLU_111706_0_0_1"/>
<feature type="compositionally biased region" description="Polar residues" evidence="4">
    <location>
        <begin position="12"/>
        <end position="29"/>
    </location>
</feature>
<sequence length="107" mass="11638">MDIPQKQAKLNLANTPRGSNFYASTPGGTRTVYSKADLLSLASSPLSKTPPTGLSNFPAAMSRDGEGELKQKHKPQQKPQHKQAQANKPDGNTNNHSQETTFEMDDD</sequence>
<dbReference type="STRING" id="1299270.R9AIH5"/>
<dbReference type="Proteomes" id="UP000014064">
    <property type="component" value="Unassembled WGS sequence"/>
</dbReference>
<evidence type="ECO:0000256" key="1">
    <source>
        <dbReference type="ARBA" id="ARBA00005480"/>
    </source>
</evidence>
<dbReference type="KEGG" id="wic:J056_003693"/>
<dbReference type="GO" id="GO:0045947">
    <property type="term" value="P:negative regulation of translational initiation"/>
    <property type="evidence" value="ECO:0007669"/>
    <property type="project" value="InterPro"/>
</dbReference>
<gene>
    <name evidence="5" type="ORF">J056_003693</name>
</gene>
<evidence type="ECO:0000256" key="3">
    <source>
        <dbReference type="ARBA" id="ARBA00023193"/>
    </source>
</evidence>
<name>R9AIH5_WALI9</name>
<dbReference type="RefSeq" id="XP_009267184.1">
    <property type="nucleotide sequence ID" value="XM_009268909.1"/>
</dbReference>